<accession>A0A931HBE4</accession>
<sequence>MVALVPCLGGCVNVTAPDKPIVIELNINIRQEVIYRLDADAANTIEANPEIF</sequence>
<protein>
    <submittedName>
        <fullName evidence="1">YnbE family lipoprotein</fullName>
    </submittedName>
</protein>
<evidence type="ECO:0000313" key="2">
    <source>
        <dbReference type="Proteomes" id="UP000617634"/>
    </source>
</evidence>
<reference evidence="1" key="1">
    <citation type="submission" date="2020-11" db="EMBL/GenBank/DDBJ databases">
        <title>Novosphingobium aureum sp. nov., a marine bacterium isolated from sediment of a salt flat.</title>
        <authorList>
            <person name="Yoo Y."/>
            <person name="Kim J.-J."/>
        </authorList>
    </citation>
    <scope>NUCLEOTIDE SEQUENCE</scope>
    <source>
        <strain evidence="1">YJ-S2-02</strain>
    </source>
</reference>
<proteinExistence type="predicted"/>
<dbReference type="EMBL" id="JADZGI010000001">
    <property type="protein sequence ID" value="MBH0112902.1"/>
    <property type="molecule type" value="Genomic_DNA"/>
</dbReference>
<keyword evidence="2" id="KW-1185">Reference proteome</keyword>
<gene>
    <name evidence="1" type="ORF">I5E68_08050</name>
</gene>
<organism evidence="1 2">
    <name type="scientific">Novosphingobium aureum</name>
    <dbReference type="NCBI Taxonomy" id="2792964"/>
    <lineage>
        <taxon>Bacteria</taxon>
        <taxon>Pseudomonadati</taxon>
        <taxon>Pseudomonadota</taxon>
        <taxon>Alphaproteobacteria</taxon>
        <taxon>Sphingomonadales</taxon>
        <taxon>Sphingomonadaceae</taxon>
        <taxon>Novosphingobium</taxon>
    </lineage>
</organism>
<dbReference type="Pfam" id="PF13617">
    <property type="entry name" value="Lipoprotein_19"/>
    <property type="match status" value="1"/>
</dbReference>
<dbReference type="AlphaFoldDB" id="A0A931HBE4"/>
<comment type="caution">
    <text evidence="1">The sequence shown here is derived from an EMBL/GenBank/DDBJ whole genome shotgun (WGS) entry which is preliminary data.</text>
</comment>
<name>A0A931HBE4_9SPHN</name>
<keyword evidence="1" id="KW-0449">Lipoprotein</keyword>
<dbReference type="InterPro" id="IPR025985">
    <property type="entry name" value="YnbE"/>
</dbReference>
<dbReference type="Proteomes" id="UP000617634">
    <property type="component" value="Unassembled WGS sequence"/>
</dbReference>
<evidence type="ECO:0000313" key="1">
    <source>
        <dbReference type="EMBL" id="MBH0112902.1"/>
    </source>
</evidence>